<evidence type="ECO:0000256" key="6">
    <source>
        <dbReference type="SAM" id="MobiDB-lite"/>
    </source>
</evidence>
<keyword evidence="8" id="KW-1185">Reference proteome</keyword>
<evidence type="ECO:0000256" key="3">
    <source>
        <dbReference type="ARBA" id="ARBA00023136"/>
    </source>
</evidence>
<dbReference type="EMBL" id="JAWLJX010000008">
    <property type="protein sequence ID" value="MDV6263692.1"/>
    <property type="molecule type" value="Genomic_DNA"/>
</dbReference>
<name>A0ABU4BHJ5_9NOCA</name>
<dbReference type="Proteomes" id="UP001185755">
    <property type="component" value="Unassembled WGS sequence"/>
</dbReference>
<evidence type="ECO:0000256" key="4">
    <source>
        <dbReference type="ARBA" id="ARBA00023139"/>
    </source>
</evidence>
<keyword evidence="3" id="KW-0472">Membrane</keyword>
<evidence type="ECO:0000313" key="8">
    <source>
        <dbReference type="Proteomes" id="UP001185755"/>
    </source>
</evidence>
<reference evidence="7 8" key="1">
    <citation type="submission" date="2023-10" db="EMBL/GenBank/DDBJ databases">
        <title>Development of a sustainable strategy for remediation of hydrocarbon-contaminated territories based on the waste exchange concept.</title>
        <authorList>
            <person name="Krivoruchko A."/>
        </authorList>
    </citation>
    <scope>NUCLEOTIDE SEQUENCE [LARGE SCALE GENOMIC DNA]</scope>
    <source>
        <strain evidence="7 8">IEGM 1323</strain>
    </source>
</reference>
<feature type="compositionally biased region" description="Pro residues" evidence="6">
    <location>
        <begin position="112"/>
        <end position="138"/>
    </location>
</feature>
<evidence type="ECO:0000313" key="7">
    <source>
        <dbReference type="EMBL" id="MDV6263692.1"/>
    </source>
</evidence>
<dbReference type="RefSeq" id="WP_317565797.1">
    <property type="nucleotide sequence ID" value="NZ_JAWLJX010000008.1"/>
</dbReference>
<sequence length="275" mass="29092">MASAWQLDEQGDPCATLAWATARIADATSSSPETVLFFHDNTYLGTATAEQYAFTTVVDQLSDTVAVSYKWTNPGDANANPTGGPALVRYRWNGSSVDMLDQLPPEVLNPPRANPAPGPAPSPAPVPAPGPAPVPPPAGNVDPATGSVCVENSARDAALASLPPFEGRGWIDGTRSYPCLPLVTFLTRPDGRNMNDDPSYLLFFHDGQYLGMANDVPYPNMSVADSGYDFITIAYRWRVPGDDPVSPGGGPALVRYQWNGSSVETIGAIPVEVTG</sequence>
<proteinExistence type="predicted"/>
<organism evidence="7 8">
    <name type="scientific">Rhodococcoides yunnanense</name>
    <dbReference type="NCBI Taxonomy" id="278209"/>
    <lineage>
        <taxon>Bacteria</taxon>
        <taxon>Bacillati</taxon>
        <taxon>Actinomycetota</taxon>
        <taxon>Actinomycetes</taxon>
        <taxon>Mycobacteriales</taxon>
        <taxon>Nocardiaceae</taxon>
        <taxon>Rhodococcoides</taxon>
    </lineage>
</organism>
<protein>
    <submittedName>
        <fullName evidence="7">LppP/LprE family lipoprotein</fullName>
    </submittedName>
</protein>
<dbReference type="InterPro" id="IPR025971">
    <property type="entry name" value="LppP/LprE"/>
</dbReference>
<keyword evidence="4" id="KW-0564">Palmitate</keyword>
<gene>
    <name evidence="7" type="ORF">R3P96_20340</name>
</gene>
<evidence type="ECO:0000256" key="5">
    <source>
        <dbReference type="ARBA" id="ARBA00023288"/>
    </source>
</evidence>
<keyword evidence="2" id="KW-0732">Signal</keyword>
<keyword evidence="1" id="KW-1003">Cell membrane</keyword>
<keyword evidence="5 7" id="KW-0449">Lipoprotein</keyword>
<feature type="region of interest" description="Disordered" evidence="6">
    <location>
        <begin position="101"/>
        <end position="147"/>
    </location>
</feature>
<evidence type="ECO:0000256" key="2">
    <source>
        <dbReference type="ARBA" id="ARBA00022729"/>
    </source>
</evidence>
<evidence type="ECO:0000256" key="1">
    <source>
        <dbReference type="ARBA" id="ARBA00022475"/>
    </source>
</evidence>
<accession>A0ABU4BHJ5</accession>
<dbReference type="Pfam" id="PF14041">
    <property type="entry name" value="Lipoprotein_21"/>
    <property type="match status" value="2"/>
</dbReference>
<comment type="caution">
    <text evidence="7">The sequence shown here is derived from an EMBL/GenBank/DDBJ whole genome shotgun (WGS) entry which is preliminary data.</text>
</comment>